<reference evidence="1" key="1">
    <citation type="journal article" date="2022" name="Int. J. Mol. Sci.">
        <title>Draft Genome of Tanacetum Coccineum: Genomic Comparison of Closely Related Tanacetum-Family Plants.</title>
        <authorList>
            <person name="Yamashiro T."/>
            <person name="Shiraishi A."/>
            <person name="Nakayama K."/>
            <person name="Satake H."/>
        </authorList>
    </citation>
    <scope>NUCLEOTIDE SEQUENCE</scope>
</reference>
<comment type="caution">
    <text evidence="1">The sequence shown here is derived from an EMBL/GenBank/DDBJ whole genome shotgun (WGS) entry which is preliminary data.</text>
</comment>
<sequence length="167" mass="18861">MESGSYWLDKVWTSIWRDVRTLAIEEAYMTKYSIHSGADTVLCGFRLTNRWLSIKGLQDCCYNLSYSSRSGKKTKDVIAKLPSLSSGYDAIGCSGDYHSSMDVLHLKHSMERNVGYRFMGRNWRELWVVEGLTLESSVENFCLVGRVSEIGLGGAESLSKPEIAWIL</sequence>
<dbReference type="EMBL" id="BQNB010008708">
    <property type="protein sequence ID" value="GJS53179.1"/>
    <property type="molecule type" value="Genomic_DNA"/>
</dbReference>
<organism evidence="1 2">
    <name type="scientific">Tanacetum coccineum</name>
    <dbReference type="NCBI Taxonomy" id="301880"/>
    <lineage>
        <taxon>Eukaryota</taxon>
        <taxon>Viridiplantae</taxon>
        <taxon>Streptophyta</taxon>
        <taxon>Embryophyta</taxon>
        <taxon>Tracheophyta</taxon>
        <taxon>Spermatophyta</taxon>
        <taxon>Magnoliopsida</taxon>
        <taxon>eudicotyledons</taxon>
        <taxon>Gunneridae</taxon>
        <taxon>Pentapetalae</taxon>
        <taxon>asterids</taxon>
        <taxon>campanulids</taxon>
        <taxon>Asterales</taxon>
        <taxon>Asteraceae</taxon>
        <taxon>Asteroideae</taxon>
        <taxon>Anthemideae</taxon>
        <taxon>Anthemidinae</taxon>
        <taxon>Tanacetum</taxon>
    </lineage>
</organism>
<evidence type="ECO:0000313" key="1">
    <source>
        <dbReference type="EMBL" id="GJS53179.1"/>
    </source>
</evidence>
<evidence type="ECO:0000313" key="2">
    <source>
        <dbReference type="Proteomes" id="UP001151760"/>
    </source>
</evidence>
<gene>
    <name evidence="1" type="ORF">Tco_0626541</name>
</gene>
<proteinExistence type="predicted"/>
<accession>A0ABQ4WJW5</accession>
<reference evidence="1" key="2">
    <citation type="submission" date="2022-01" db="EMBL/GenBank/DDBJ databases">
        <authorList>
            <person name="Yamashiro T."/>
            <person name="Shiraishi A."/>
            <person name="Satake H."/>
            <person name="Nakayama K."/>
        </authorList>
    </citation>
    <scope>NUCLEOTIDE SEQUENCE</scope>
</reference>
<name>A0ABQ4WJW5_9ASTR</name>
<keyword evidence="2" id="KW-1185">Reference proteome</keyword>
<protein>
    <submittedName>
        <fullName evidence="1">Uncharacterized protein</fullName>
    </submittedName>
</protein>
<dbReference type="Proteomes" id="UP001151760">
    <property type="component" value="Unassembled WGS sequence"/>
</dbReference>